<organism evidence="9 10">
    <name type="scientific">Alicyclobacillus fodiniaquatilis</name>
    <dbReference type="NCBI Taxonomy" id="1661150"/>
    <lineage>
        <taxon>Bacteria</taxon>
        <taxon>Bacillati</taxon>
        <taxon>Bacillota</taxon>
        <taxon>Bacilli</taxon>
        <taxon>Bacillales</taxon>
        <taxon>Alicyclobacillaceae</taxon>
        <taxon>Alicyclobacillus</taxon>
    </lineage>
</organism>
<keyword evidence="10" id="KW-1185">Reference proteome</keyword>
<sequence length="196" mass="22163">MSGLSVLISHYGNTAIFFLMALESCCILIPSEVVLPFAGYLAYHHTLNFWTIVIVSTIANAVGSLVAYGIGLYGGRSFIRRFGKYVLLNEQHLHKAEHWFHRYGEITIFIGRLVPAVRAFVSLPAGVAKMSLWRFLLFTILGSLPWNIALTYAGLALHAHWNIVDEKLKPLTYIGALVLVLLVLWFWFSRGSRKRR</sequence>
<dbReference type="Proteomes" id="UP001597079">
    <property type="component" value="Unassembled WGS sequence"/>
</dbReference>
<comment type="caution">
    <text evidence="9">The sequence shown here is derived from an EMBL/GenBank/DDBJ whole genome shotgun (WGS) entry which is preliminary data.</text>
</comment>
<feature type="transmembrane region" description="Helical" evidence="7">
    <location>
        <begin position="16"/>
        <end position="43"/>
    </location>
</feature>
<name>A0ABW4JNQ3_9BACL</name>
<evidence type="ECO:0000256" key="1">
    <source>
        <dbReference type="ARBA" id="ARBA00004651"/>
    </source>
</evidence>
<dbReference type="PANTHER" id="PTHR42709:SF6">
    <property type="entry name" value="UNDECAPRENYL PHOSPHATE TRANSPORTER A"/>
    <property type="match status" value="1"/>
</dbReference>
<comment type="similarity">
    <text evidence="2">Belongs to the DedA family.</text>
</comment>
<dbReference type="RefSeq" id="WP_377945401.1">
    <property type="nucleotide sequence ID" value="NZ_JBHUCX010000092.1"/>
</dbReference>
<evidence type="ECO:0000256" key="6">
    <source>
        <dbReference type="ARBA" id="ARBA00023136"/>
    </source>
</evidence>
<evidence type="ECO:0000256" key="3">
    <source>
        <dbReference type="ARBA" id="ARBA00022475"/>
    </source>
</evidence>
<feature type="transmembrane region" description="Helical" evidence="7">
    <location>
        <begin position="171"/>
        <end position="188"/>
    </location>
</feature>
<dbReference type="InterPro" id="IPR051311">
    <property type="entry name" value="DedA_domain"/>
</dbReference>
<evidence type="ECO:0000313" key="9">
    <source>
        <dbReference type="EMBL" id="MFD1677511.1"/>
    </source>
</evidence>
<evidence type="ECO:0000313" key="10">
    <source>
        <dbReference type="Proteomes" id="UP001597079"/>
    </source>
</evidence>
<evidence type="ECO:0000256" key="2">
    <source>
        <dbReference type="ARBA" id="ARBA00010792"/>
    </source>
</evidence>
<feature type="transmembrane region" description="Helical" evidence="7">
    <location>
        <begin position="135"/>
        <end position="159"/>
    </location>
</feature>
<evidence type="ECO:0000256" key="5">
    <source>
        <dbReference type="ARBA" id="ARBA00022989"/>
    </source>
</evidence>
<comment type="subcellular location">
    <subcellularLocation>
        <location evidence="1">Cell membrane</location>
        <topology evidence="1">Multi-pass membrane protein</topology>
    </subcellularLocation>
</comment>
<dbReference type="InterPro" id="IPR032816">
    <property type="entry name" value="VTT_dom"/>
</dbReference>
<keyword evidence="4 7" id="KW-0812">Transmembrane</keyword>
<dbReference type="EMBL" id="JBHUCX010000092">
    <property type="protein sequence ID" value="MFD1677511.1"/>
    <property type="molecule type" value="Genomic_DNA"/>
</dbReference>
<reference evidence="10" key="1">
    <citation type="journal article" date="2019" name="Int. J. Syst. Evol. Microbiol.">
        <title>The Global Catalogue of Microorganisms (GCM) 10K type strain sequencing project: providing services to taxonomists for standard genome sequencing and annotation.</title>
        <authorList>
            <consortium name="The Broad Institute Genomics Platform"/>
            <consortium name="The Broad Institute Genome Sequencing Center for Infectious Disease"/>
            <person name="Wu L."/>
            <person name="Ma J."/>
        </authorList>
    </citation>
    <scope>NUCLEOTIDE SEQUENCE [LARGE SCALE GENOMIC DNA]</scope>
    <source>
        <strain evidence="10">CGMCC 1.12286</strain>
    </source>
</reference>
<keyword evidence="5 7" id="KW-1133">Transmembrane helix</keyword>
<keyword evidence="3" id="KW-1003">Cell membrane</keyword>
<dbReference type="PANTHER" id="PTHR42709">
    <property type="entry name" value="ALKALINE PHOSPHATASE LIKE PROTEIN"/>
    <property type="match status" value="1"/>
</dbReference>
<feature type="transmembrane region" description="Helical" evidence="7">
    <location>
        <begin position="49"/>
        <end position="74"/>
    </location>
</feature>
<feature type="domain" description="VTT" evidence="8">
    <location>
        <begin position="29"/>
        <end position="154"/>
    </location>
</feature>
<proteinExistence type="inferred from homology"/>
<dbReference type="Pfam" id="PF09335">
    <property type="entry name" value="VTT_dom"/>
    <property type="match status" value="1"/>
</dbReference>
<accession>A0ABW4JNQ3</accession>
<evidence type="ECO:0000256" key="4">
    <source>
        <dbReference type="ARBA" id="ARBA00022692"/>
    </source>
</evidence>
<evidence type="ECO:0000256" key="7">
    <source>
        <dbReference type="SAM" id="Phobius"/>
    </source>
</evidence>
<evidence type="ECO:0000259" key="8">
    <source>
        <dbReference type="Pfam" id="PF09335"/>
    </source>
</evidence>
<protein>
    <submittedName>
        <fullName evidence="9">DedA family protein</fullName>
    </submittedName>
</protein>
<keyword evidence="6 7" id="KW-0472">Membrane</keyword>
<gene>
    <name evidence="9" type="ORF">ACFSB2_22890</name>
</gene>